<dbReference type="RefSeq" id="WP_150459707.1">
    <property type="nucleotide sequence ID" value="NZ_VYKK01000030.1"/>
</dbReference>
<evidence type="ECO:0000259" key="9">
    <source>
        <dbReference type="Pfam" id="PF07992"/>
    </source>
</evidence>
<dbReference type="InterPro" id="IPR036188">
    <property type="entry name" value="FAD/NAD-bd_sf"/>
</dbReference>
<gene>
    <name evidence="10" type="ORF">F4V43_18305</name>
</gene>
<proteinExistence type="inferred from homology"/>
<dbReference type="PRINTS" id="PR00411">
    <property type="entry name" value="PNDRDTASEI"/>
</dbReference>
<evidence type="ECO:0000256" key="6">
    <source>
        <dbReference type="ARBA" id="ARBA00023027"/>
    </source>
</evidence>
<keyword evidence="11" id="KW-1185">Reference proteome</keyword>
<evidence type="ECO:0000256" key="2">
    <source>
        <dbReference type="ARBA" id="ARBA00012637"/>
    </source>
</evidence>
<dbReference type="Proteomes" id="UP000367750">
    <property type="component" value="Unassembled WGS sequence"/>
</dbReference>
<dbReference type="Gene3D" id="3.50.50.100">
    <property type="match status" value="1"/>
</dbReference>
<evidence type="ECO:0000256" key="7">
    <source>
        <dbReference type="ARBA" id="ARBA00047599"/>
    </source>
</evidence>
<keyword evidence="6" id="KW-0520">NAD</keyword>
<keyword evidence="8" id="KW-0812">Transmembrane</keyword>
<keyword evidence="5" id="KW-0560">Oxidoreductase</keyword>
<dbReference type="OrthoDB" id="9781621at2"/>
<feature type="transmembrane region" description="Helical" evidence="8">
    <location>
        <begin position="546"/>
        <end position="572"/>
    </location>
</feature>
<evidence type="ECO:0000256" key="5">
    <source>
        <dbReference type="ARBA" id="ARBA00023002"/>
    </source>
</evidence>
<dbReference type="InterPro" id="IPR023753">
    <property type="entry name" value="FAD/NAD-binding_dom"/>
</dbReference>
<evidence type="ECO:0000256" key="3">
    <source>
        <dbReference type="ARBA" id="ARBA00022630"/>
    </source>
</evidence>
<dbReference type="EMBL" id="VYKK01000030">
    <property type="protein sequence ID" value="KAA8997242.1"/>
    <property type="molecule type" value="Genomic_DNA"/>
</dbReference>
<dbReference type="AlphaFoldDB" id="A0A5J5FUL3"/>
<feature type="transmembrane region" description="Helical" evidence="8">
    <location>
        <begin position="584"/>
        <end position="607"/>
    </location>
</feature>
<comment type="caution">
    <text evidence="10">The sequence shown here is derived from an EMBL/GenBank/DDBJ whole genome shotgun (WGS) entry which is preliminary data.</text>
</comment>
<comment type="catalytic activity">
    <reaction evidence="7">
        <text>a quinone + NADH + H(+) = a quinol + NAD(+)</text>
        <dbReference type="Rhea" id="RHEA:46160"/>
        <dbReference type="ChEBI" id="CHEBI:15378"/>
        <dbReference type="ChEBI" id="CHEBI:24646"/>
        <dbReference type="ChEBI" id="CHEBI:57540"/>
        <dbReference type="ChEBI" id="CHEBI:57945"/>
        <dbReference type="ChEBI" id="CHEBI:132124"/>
        <dbReference type="EC" id="1.6.5.9"/>
    </reaction>
</comment>
<dbReference type="EC" id="1.6.5.9" evidence="2"/>
<evidence type="ECO:0000313" key="10">
    <source>
        <dbReference type="EMBL" id="KAA8997242.1"/>
    </source>
</evidence>
<dbReference type="InterPro" id="IPR045024">
    <property type="entry name" value="NDH-2"/>
</dbReference>
<evidence type="ECO:0000256" key="1">
    <source>
        <dbReference type="ARBA" id="ARBA00005272"/>
    </source>
</evidence>
<dbReference type="Pfam" id="PF07992">
    <property type="entry name" value="Pyr_redox_2"/>
    <property type="match status" value="1"/>
</dbReference>
<keyword evidence="3" id="KW-0285">Flavoprotein</keyword>
<dbReference type="PANTHER" id="PTHR43706:SF47">
    <property type="entry name" value="EXTERNAL NADH-UBIQUINONE OXIDOREDUCTASE 1, MITOCHONDRIAL-RELATED"/>
    <property type="match status" value="1"/>
</dbReference>
<keyword evidence="8" id="KW-0472">Membrane</keyword>
<sequence length="628" mass="69913">MKRIVVLGGGYGGVLTAKKLAKKLKNNPDVQITLIDRNPYHTLLTELHEVSASRAPEDSIKIDLKKIFAGLKVDVVLDEISNIDFKGKSLKSDKATYEYDYLVIGTGSKPTYFGIPGAEENTFSFWSYDDAVALKRQIRDMFTAGAKEKNAAVRRSMLTFVIIGAGFTGVELVGEMAEYRDELCKEFYIDPSEVRLIVADMAPKILPILPDKLIQKAEQHLRKLNVEIVTGAKITEVGKGSVALGEKNLVSANTIVWTAGVEGSELVGTLDDIQQQGRKRIVTDAHLESVDHKNVYVVGDNIFYIPEGEQRPVPQMVENAELAAPVIANNIVADMNGTPKKAYKPAFHGTMVSIGSRYGVANVGLPNKMFMLTGFMAMFAKHMINIYYLSGVVGFNKVWTYMMHEFFHVENRRSFVGGHFSKRSPNFWLVPLRILLGSMWLYEGIDKLKKIIDQGWHKIFLIPAAPYLKDATSAASQAVDNVKDTVDAQSAASTVQSASEAVSALPVPKFIYNITNWFMDLMFYKPDGNYTFLAKWFQLGMVCAEIVLGVMLIVGLFTALSSIATIGMAVMIWTTKMASTEMLWYVGAAIACIGGSGSVFGLDYYVLPWLKKRWKRLPIVRRWYLYTD</sequence>
<keyword evidence="4" id="KW-0274">FAD</keyword>
<keyword evidence="8" id="KW-1133">Transmembrane helix</keyword>
<evidence type="ECO:0000313" key="11">
    <source>
        <dbReference type="Proteomes" id="UP000367750"/>
    </source>
</evidence>
<protein>
    <recommendedName>
        <fullName evidence="2">NADH:ubiquinone reductase (non-electrogenic)</fullName>
        <ecNumber evidence="2">1.6.5.9</ecNumber>
    </recommendedName>
</protein>
<dbReference type="GO" id="GO:0050136">
    <property type="term" value="F:NADH dehydrogenase (quinone) (non-electrogenic) activity"/>
    <property type="evidence" value="ECO:0007669"/>
    <property type="project" value="UniProtKB-EC"/>
</dbReference>
<feature type="domain" description="FAD/NAD(P)-binding" evidence="9">
    <location>
        <begin position="3"/>
        <end position="320"/>
    </location>
</feature>
<reference evidence="10 11" key="1">
    <citation type="submission" date="2019-09" db="EMBL/GenBank/DDBJ databases">
        <title>Bacillus ochoae sp. nov., Paenibacillus whitsoniae sp. nov., Paenibacillus spiritus sp. nov. Isolated from the Mars Exploration Rover during spacecraft assembly.</title>
        <authorList>
            <person name="Seuylemezian A."/>
            <person name="Vaishampayan P."/>
        </authorList>
    </citation>
    <scope>NUCLEOTIDE SEQUENCE [LARGE SCALE GENOMIC DNA]</scope>
    <source>
        <strain evidence="10 11">MER_111</strain>
    </source>
</reference>
<comment type="similarity">
    <text evidence="1">Belongs to the NADH dehydrogenase family.</text>
</comment>
<dbReference type="PRINTS" id="PR00368">
    <property type="entry name" value="FADPNR"/>
</dbReference>
<organism evidence="10 11">
    <name type="scientific">Paenibacillus spiritus</name>
    <dbReference type="NCBI Taxonomy" id="2496557"/>
    <lineage>
        <taxon>Bacteria</taxon>
        <taxon>Bacillati</taxon>
        <taxon>Bacillota</taxon>
        <taxon>Bacilli</taxon>
        <taxon>Bacillales</taxon>
        <taxon>Paenibacillaceae</taxon>
        <taxon>Paenibacillus</taxon>
    </lineage>
</organism>
<accession>A0A5J5FUL3</accession>
<dbReference type="PANTHER" id="PTHR43706">
    <property type="entry name" value="NADH DEHYDROGENASE"/>
    <property type="match status" value="1"/>
</dbReference>
<name>A0A5J5FUL3_9BACL</name>
<dbReference type="SUPFAM" id="SSF51905">
    <property type="entry name" value="FAD/NAD(P)-binding domain"/>
    <property type="match status" value="2"/>
</dbReference>
<evidence type="ECO:0000256" key="4">
    <source>
        <dbReference type="ARBA" id="ARBA00022827"/>
    </source>
</evidence>
<evidence type="ECO:0000256" key="8">
    <source>
        <dbReference type="SAM" id="Phobius"/>
    </source>
</evidence>